<name>A0A6J7I0G6_9ZZZZ</name>
<gene>
    <name evidence="2" type="ORF">UFOPK3610_01587</name>
</gene>
<sequence>MKNARSRVRKSRRGGYATVELIVITPFLIFCAYVTGIIAGGPVGLVIALLAAAVAMWRTASRRVSVDGRVVILHGWGAPRRFRDVVEVITGGSEVGVLGLPVSSVGVILGSGREVELGVLRSFPLSFKFGDEQARRSAAWLAGRLGMVQVNEDTWRLPPPEIL</sequence>
<organism evidence="2">
    <name type="scientific">freshwater metagenome</name>
    <dbReference type="NCBI Taxonomy" id="449393"/>
    <lineage>
        <taxon>unclassified sequences</taxon>
        <taxon>metagenomes</taxon>
        <taxon>ecological metagenomes</taxon>
    </lineage>
</organism>
<reference evidence="2" key="1">
    <citation type="submission" date="2020-05" db="EMBL/GenBank/DDBJ databases">
        <authorList>
            <person name="Chiriac C."/>
            <person name="Salcher M."/>
            <person name="Ghai R."/>
            <person name="Kavagutti S V."/>
        </authorList>
    </citation>
    <scope>NUCLEOTIDE SEQUENCE</scope>
</reference>
<accession>A0A6J7I0G6</accession>
<keyword evidence="1" id="KW-0472">Membrane</keyword>
<proteinExistence type="predicted"/>
<evidence type="ECO:0000256" key="1">
    <source>
        <dbReference type="SAM" id="Phobius"/>
    </source>
</evidence>
<protein>
    <submittedName>
        <fullName evidence="2">Unannotated protein</fullName>
    </submittedName>
</protein>
<dbReference type="AlphaFoldDB" id="A0A6J7I0G6"/>
<keyword evidence="1" id="KW-1133">Transmembrane helix</keyword>
<evidence type="ECO:0000313" key="2">
    <source>
        <dbReference type="EMBL" id="CAB4924211.1"/>
    </source>
</evidence>
<feature type="transmembrane region" description="Helical" evidence="1">
    <location>
        <begin position="21"/>
        <end position="38"/>
    </location>
</feature>
<dbReference type="EMBL" id="CAFBMR010000085">
    <property type="protein sequence ID" value="CAB4924211.1"/>
    <property type="molecule type" value="Genomic_DNA"/>
</dbReference>
<keyword evidence="1" id="KW-0812">Transmembrane</keyword>